<sequence length="127" mass="14545">MSTLKTQSKAGCIENKIRNASESLGWSLNTYQSSTNQHTFEFSQFSPAGQDFSFEITMEDEKAESFIKSLRDYYEGFDVDYETYLWIGSDGHGKNGAPYYMKDILVDMESVEDMIQKLFQALEDALI</sequence>
<dbReference type="Proteomes" id="UP000183670">
    <property type="component" value="Unassembled WGS sequence"/>
</dbReference>
<dbReference type="AlphaFoldDB" id="A0A1G6G4U1"/>
<protein>
    <submittedName>
        <fullName evidence="1">Uncharacterized protein</fullName>
    </submittedName>
</protein>
<gene>
    <name evidence="1" type="ORF">SAMN05192581_10147</name>
</gene>
<organism evidence="1 2">
    <name type="scientific">Bacteroides ovatus</name>
    <dbReference type="NCBI Taxonomy" id="28116"/>
    <lineage>
        <taxon>Bacteria</taxon>
        <taxon>Pseudomonadati</taxon>
        <taxon>Bacteroidota</taxon>
        <taxon>Bacteroidia</taxon>
        <taxon>Bacteroidales</taxon>
        <taxon>Bacteroidaceae</taxon>
        <taxon>Bacteroides</taxon>
    </lineage>
</organism>
<dbReference type="RefSeq" id="WP_254780819.1">
    <property type="nucleotide sequence ID" value="NZ_FMYE01000014.1"/>
</dbReference>
<evidence type="ECO:0000313" key="1">
    <source>
        <dbReference type="EMBL" id="SDB76843.1"/>
    </source>
</evidence>
<reference evidence="1 2" key="1">
    <citation type="submission" date="2016-10" db="EMBL/GenBank/DDBJ databases">
        <authorList>
            <person name="de Groot N.N."/>
        </authorList>
    </citation>
    <scope>NUCLEOTIDE SEQUENCE [LARGE SCALE GENOMIC DNA]</scope>
    <source>
        <strain evidence="1 2">NLAE-zl-C500</strain>
    </source>
</reference>
<dbReference type="EMBL" id="FMYE01000014">
    <property type="protein sequence ID" value="SDB76843.1"/>
    <property type="molecule type" value="Genomic_DNA"/>
</dbReference>
<evidence type="ECO:0000313" key="2">
    <source>
        <dbReference type="Proteomes" id="UP000183670"/>
    </source>
</evidence>
<proteinExistence type="predicted"/>
<name>A0A1G6G4U1_BACOV</name>
<accession>A0A1G6G4U1</accession>